<proteinExistence type="inferred from homology"/>
<keyword evidence="5 10" id="KW-0804">Transcription</keyword>
<evidence type="ECO:0000256" key="1">
    <source>
        <dbReference type="ARBA" id="ARBA00004123"/>
    </source>
</evidence>
<feature type="DNA-binding region" description="Homeobox" evidence="8">
    <location>
        <begin position="69"/>
        <end position="128"/>
    </location>
</feature>
<dbReference type="InterPro" id="IPR000047">
    <property type="entry name" value="HTH_motif"/>
</dbReference>
<evidence type="ECO:0000256" key="9">
    <source>
        <dbReference type="RuleBase" id="RU000682"/>
    </source>
</evidence>
<dbReference type="SMART" id="SM00389">
    <property type="entry name" value="HOX"/>
    <property type="match status" value="1"/>
</dbReference>
<dbReference type="PANTHER" id="PTHR24326:SF606">
    <property type="entry name" value="HOMEOBOX-LEUCINE ZIPPER PROTEIN ATHB-54"/>
    <property type="match status" value="1"/>
</dbReference>
<dbReference type="Pfam" id="PF00046">
    <property type="entry name" value="Homeodomain"/>
    <property type="match status" value="1"/>
</dbReference>
<evidence type="ECO:0000256" key="4">
    <source>
        <dbReference type="ARBA" id="ARBA00023155"/>
    </source>
</evidence>
<comment type="function">
    <text evidence="10">Transcription factor.</text>
</comment>
<name>A0AAV3Q776_LITER</name>
<protein>
    <recommendedName>
        <fullName evidence="10">Homeobox-leucine zipper protein</fullName>
    </recommendedName>
    <alternativeName>
        <fullName evidence="10">HD-ZIP protein</fullName>
    </alternativeName>
    <alternativeName>
        <fullName evidence="10">Homeodomain transcription factor</fullName>
    </alternativeName>
</protein>
<comment type="subcellular location">
    <subcellularLocation>
        <location evidence="1 8 9">Nucleus</location>
    </subcellularLocation>
</comment>
<gene>
    <name evidence="13" type="ORF">LIER_15902</name>
</gene>
<comment type="similarity">
    <text evidence="7 10">Belongs to the HD-ZIP homeobox family. Class I subfamily.</text>
</comment>
<evidence type="ECO:0000256" key="10">
    <source>
        <dbReference type="RuleBase" id="RU369038"/>
    </source>
</evidence>
<evidence type="ECO:0000256" key="2">
    <source>
        <dbReference type="ARBA" id="ARBA00023015"/>
    </source>
</evidence>
<dbReference type="PRINTS" id="PR00031">
    <property type="entry name" value="HTHREPRESSR"/>
</dbReference>
<dbReference type="InterPro" id="IPR001356">
    <property type="entry name" value="HD"/>
</dbReference>
<dbReference type="EMBL" id="BAABME010003500">
    <property type="protein sequence ID" value="GAA0159017.1"/>
    <property type="molecule type" value="Genomic_DNA"/>
</dbReference>
<dbReference type="SUPFAM" id="SSF46689">
    <property type="entry name" value="Homeodomain-like"/>
    <property type="match status" value="1"/>
</dbReference>
<keyword evidence="2 10" id="KW-0805">Transcription regulation</keyword>
<dbReference type="PROSITE" id="PS50071">
    <property type="entry name" value="HOMEOBOX_2"/>
    <property type="match status" value="1"/>
</dbReference>
<evidence type="ECO:0000313" key="13">
    <source>
        <dbReference type="EMBL" id="GAA0159017.1"/>
    </source>
</evidence>
<comment type="caution">
    <text evidence="13">The sequence shown here is derived from an EMBL/GenBank/DDBJ whole genome shotgun (WGS) entry which is preliminary data.</text>
</comment>
<keyword evidence="4 8" id="KW-0371">Homeobox</keyword>
<dbReference type="FunFam" id="1.10.10.60:FF:000144">
    <property type="entry name" value="homeobox-leucine zipper protein ATHB-6-like"/>
    <property type="match status" value="1"/>
</dbReference>
<evidence type="ECO:0000256" key="5">
    <source>
        <dbReference type="ARBA" id="ARBA00023163"/>
    </source>
</evidence>
<dbReference type="PROSITE" id="PS00027">
    <property type="entry name" value="HOMEOBOX_1"/>
    <property type="match status" value="1"/>
</dbReference>
<dbReference type="Gene3D" id="1.10.10.60">
    <property type="entry name" value="Homeodomain-like"/>
    <property type="match status" value="1"/>
</dbReference>
<feature type="coiled-coil region" evidence="11">
    <location>
        <begin position="119"/>
        <end position="167"/>
    </location>
</feature>
<reference evidence="13 14" key="1">
    <citation type="submission" date="2024-01" db="EMBL/GenBank/DDBJ databases">
        <title>The complete chloroplast genome sequence of Lithospermum erythrorhizon: insights into the phylogenetic relationship among Boraginaceae species and the maternal lineages of purple gromwells.</title>
        <authorList>
            <person name="Okada T."/>
            <person name="Watanabe K."/>
        </authorList>
    </citation>
    <scope>NUCLEOTIDE SEQUENCE [LARGE SCALE GENOMIC DNA]</scope>
</reference>
<dbReference type="CDD" id="cd00086">
    <property type="entry name" value="homeodomain"/>
    <property type="match status" value="1"/>
</dbReference>
<organism evidence="13 14">
    <name type="scientific">Lithospermum erythrorhizon</name>
    <name type="common">Purple gromwell</name>
    <name type="synonym">Lithospermum officinale var. erythrorhizon</name>
    <dbReference type="NCBI Taxonomy" id="34254"/>
    <lineage>
        <taxon>Eukaryota</taxon>
        <taxon>Viridiplantae</taxon>
        <taxon>Streptophyta</taxon>
        <taxon>Embryophyta</taxon>
        <taxon>Tracheophyta</taxon>
        <taxon>Spermatophyta</taxon>
        <taxon>Magnoliopsida</taxon>
        <taxon>eudicotyledons</taxon>
        <taxon>Gunneridae</taxon>
        <taxon>Pentapetalae</taxon>
        <taxon>asterids</taxon>
        <taxon>lamiids</taxon>
        <taxon>Boraginales</taxon>
        <taxon>Boraginaceae</taxon>
        <taxon>Boraginoideae</taxon>
        <taxon>Lithospermeae</taxon>
        <taxon>Lithospermum</taxon>
    </lineage>
</organism>
<dbReference type="Proteomes" id="UP001454036">
    <property type="component" value="Unassembled WGS sequence"/>
</dbReference>
<dbReference type="GO" id="GO:0005634">
    <property type="term" value="C:nucleus"/>
    <property type="evidence" value="ECO:0007669"/>
    <property type="project" value="UniProtKB-SubCell"/>
</dbReference>
<dbReference type="InterPro" id="IPR009057">
    <property type="entry name" value="Homeodomain-like_sf"/>
</dbReference>
<evidence type="ECO:0000256" key="3">
    <source>
        <dbReference type="ARBA" id="ARBA00023125"/>
    </source>
</evidence>
<dbReference type="GO" id="GO:0000976">
    <property type="term" value="F:transcription cis-regulatory region binding"/>
    <property type="evidence" value="ECO:0007669"/>
    <property type="project" value="UniProtKB-ARBA"/>
</dbReference>
<dbReference type="InterPro" id="IPR045224">
    <property type="entry name" value="HDZip_class_I_plant"/>
</dbReference>
<evidence type="ECO:0000259" key="12">
    <source>
        <dbReference type="PROSITE" id="PS50071"/>
    </source>
</evidence>
<evidence type="ECO:0000256" key="6">
    <source>
        <dbReference type="ARBA" id="ARBA00023242"/>
    </source>
</evidence>
<evidence type="ECO:0000256" key="11">
    <source>
        <dbReference type="SAM" id="Coils"/>
    </source>
</evidence>
<dbReference type="GO" id="GO:0045893">
    <property type="term" value="P:positive regulation of DNA-templated transcription"/>
    <property type="evidence" value="ECO:0007669"/>
    <property type="project" value="TreeGrafter"/>
</dbReference>
<keyword evidence="3 8" id="KW-0238">DNA-binding</keyword>
<evidence type="ECO:0000256" key="7">
    <source>
        <dbReference type="ARBA" id="ARBA00025748"/>
    </source>
</evidence>
<feature type="domain" description="Homeobox" evidence="12">
    <location>
        <begin position="67"/>
        <end position="127"/>
    </location>
</feature>
<dbReference type="InterPro" id="IPR017970">
    <property type="entry name" value="Homeobox_CS"/>
</dbReference>
<keyword evidence="14" id="KW-1185">Reference proteome</keyword>
<keyword evidence="11" id="KW-0175">Coiled coil</keyword>
<sequence length="291" mass="33674">MAMERIQRLPCSSEVLDSLWMTNSSHSFHGSSSTMVINYEENACERSLFPQNDKEDNANEEFLDACFHQPEKKRRLSSGQVQLLERSFEVENKLEPERKVQLAKDLGLQPRQVAIWFQNRRARYKNKQLEKDYDVLKSNYDKLKSDYDHIFKENEKLKNEVHMLTDKMRLRGDGGDVRSERSYHDQIKTEVKSNVVLENVASSVVPNVVGCNKQEDASSAKSDVFDSDSPHYTDDSSNIFHEDETFNSLCKSLLSAPNFLKLEDDCYGDLQPNPCIWGLNVEDQVTWSWNC</sequence>
<keyword evidence="6 8" id="KW-0539">Nucleus</keyword>
<dbReference type="InterPro" id="IPR003106">
    <property type="entry name" value="Leu_zip_homeo"/>
</dbReference>
<evidence type="ECO:0000256" key="8">
    <source>
        <dbReference type="PROSITE-ProRule" id="PRU00108"/>
    </source>
</evidence>
<evidence type="ECO:0000313" key="14">
    <source>
        <dbReference type="Proteomes" id="UP001454036"/>
    </source>
</evidence>
<accession>A0AAV3Q776</accession>
<dbReference type="Pfam" id="PF02183">
    <property type="entry name" value="HALZ"/>
    <property type="match status" value="1"/>
</dbReference>
<dbReference type="AlphaFoldDB" id="A0AAV3Q776"/>
<dbReference type="GO" id="GO:0000981">
    <property type="term" value="F:DNA-binding transcription factor activity, RNA polymerase II-specific"/>
    <property type="evidence" value="ECO:0007669"/>
    <property type="project" value="UniProtKB-UniRule"/>
</dbReference>
<dbReference type="PANTHER" id="PTHR24326">
    <property type="entry name" value="HOMEOBOX-LEUCINE ZIPPER PROTEIN"/>
    <property type="match status" value="1"/>
</dbReference>